<reference evidence="1 2" key="1">
    <citation type="submission" date="2021-06" db="EMBL/GenBank/DDBJ databases">
        <title>Caerostris extrusa draft genome.</title>
        <authorList>
            <person name="Kono N."/>
            <person name="Arakawa K."/>
        </authorList>
    </citation>
    <scope>NUCLEOTIDE SEQUENCE [LARGE SCALE GENOMIC DNA]</scope>
</reference>
<comment type="caution">
    <text evidence="1">The sequence shown here is derived from an EMBL/GenBank/DDBJ whole genome shotgun (WGS) entry which is preliminary data.</text>
</comment>
<dbReference type="Proteomes" id="UP001054945">
    <property type="component" value="Unassembled WGS sequence"/>
</dbReference>
<gene>
    <name evidence="1" type="ORF">CEXT_173951</name>
</gene>
<name>A0AAV4TTU8_CAEEX</name>
<accession>A0AAV4TTU8</accession>
<evidence type="ECO:0000313" key="2">
    <source>
        <dbReference type="Proteomes" id="UP001054945"/>
    </source>
</evidence>
<dbReference type="AlphaFoldDB" id="A0AAV4TTU8"/>
<sequence>MTEHIVTATDGHEKVAKFASSNVCAFRFFLIQPYKATTFTHFKVTKVIICEEISLTCLTSERQTRPVRQIGYILDRLCIVIGPRLSGIDQRN</sequence>
<dbReference type="EMBL" id="BPLR01011930">
    <property type="protein sequence ID" value="GIY50038.1"/>
    <property type="molecule type" value="Genomic_DNA"/>
</dbReference>
<keyword evidence="2" id="KW-1185">Reference proteome</keyword>
<organism evidence="1 2">
    <name type="scientific">Caerostris extrusa</name>
    <name type="common">Bark spider</name>
    <name type="synonym">Caerostris bankana</name>
    <dbReference type="NCBI Taxonomy" id="172846"/>
    <lineage>
        <taxon>Eukaryota</taxon>
        <taxon>Metazoa</taxon>
        <taxon>Ecdysozoa</taxon>
        <taxon>Arthropoda</taxon>
        <taxon>Chelicerata</taxon>
        <taxon>Arachnida</taxon>
        <taxon>Araneae</taxon>
        <taxon>Araneomorphae</taxon>
        <taxon>Entelegynae</taxon>
        <taxon>Araneoidea</taxon>
        <taxon>Araneidae</taxon>
        <taxon>Caerostris</taxon>
    </lineage>
</organism>
<evidence type="ECO:0000313" key="1">
    <source>
        <dbReference type="EMBL" id="GIY50038.1"/>
    </source>
</evidence>
<protein>
    <submittedName>
        <fullName evidence="1">Uncharacterized protein</fullName>
    </submittedName>
</protein>
<proteinExistence type="predicted"/>